<evidence type="ECO:0000256" key="2">
    <source>
        <dbReference type="ARBA" id="ARBA00008387"/>
    </source>
</evidence>
<dbReference type="RefSeq" id="WP_088917711.1">
    <property type="nucleotide sequence ID" value="NZ_CP018632.1"/>
</dbReference>
<dbReference type="InterPro" id="IPR011047">
    <property type="entry name" value="Quinoprotein_ADH-like_sf"/>
</dbReference>
<dbReference type="PROSITE" id="PS51257">
    <property type="entry name" value="PROKAR_LIPOPROTEIN"/>
    <property type="match status" value="1"/>
</dbReference>
<feature type="region of interest" description="Disordered" evidence="7">
    <location>
        <begin position="1544"/>
        <end position="1563"/>
    </location>
</feature>
<keyword evidence="4" id="KW-0479">Metal-binding</keyword>
<sequence length="1877" mass="202733">MNSLKHRHTGAFWAGLLLSCAALSTLQADDTEIFFGQADDAFNNNPNILFVLDNSGSMTAKDAGFGDTSRMDRLKTAMSSLLDQSSSFNVGLMAFQGRDHGGAIRYPIGYLEAESTELCDGICPDELIVARPDGGSNDGTENDISKEISLHSATLVMANVESATEDTSEAEVIETTGTATASTEVVEYSPTDASTLVNEHDQLTNRWFHDGVAEHGISLFAYRFDDVQIPTGATVTSATITFTQTNSANQSGDVAAYISAEATPLPQAYPTSSNGTLSLAERIDPLRRTKALVRWEPIPPDSASSTPPATGTDIKADTPEIASVVAELVSQPGWAEGGSMSFLLSPVDSYSATGADIREFYGSVAAANRVPLLSYTYHEAPNPDLMTSVLNASAHVDEVTEQNTEVVSRNSENEVSQLFHAGSSNHPRQLALRFDNISIPKDAIIKNAYLTMTSASESASLSPDDDWTTVEGSGNEVIPDETDSSSVDPSTDPADLSTDTDPADSSVVTAPDEPDSAAANPTLSINIHAELSASPENYGSTVLDERTHSSTFIPWENIPDAPDTSMSSPDISALVSDVIALEDWNSGNSISLRLSATEDYSNSADNSRHLLTAVASEKPELRITWEPSDTDTDDEGQTQKTAIRFSYVHIPPGAQIKSAKIVFHSAKANDEATSLDISAEKIASSQPLTVSSNNIGSRDRTTAQETWEVDPWLTVGTAYDTPDLTRIVQELTDQPEWCGGNPMTFILSGSGERVAVSADANSIDAPTLQITYAPDSVPTGAYCSNSSVVSLLSEARGDAVQNISSNVVTLNGASLNSDSNNNGTGDKQILGLRFDDVNIPNDTRIVSATLRLTTNEEIADTAQFKISVEDEDNASVFSTSNKDISSRKWSGDTTWESTPPVAANESIFTSDLKSLVSKVVTRSNWQRGNAMAFLLEPSQLDKPRSFASFDVNEANSAQLIIYFESERTSPGTRFRDNLKQHVNELVAMGSTPITSSLYEAALYFRGEPVDYGTQRGKRAWADRFHRVSHPFSYTGGELSRPAGCSDADLDSDACIQEIIYNNSSTATYISPLESQCQTNHIVLLSDGSATSNSASSRIQAMTGGSCDNSYSSAEQCGRELAAWMNTTDHSSTLIGLQNITTHTIAFNLAESDRGYLADLAELGGGGAYSADSTSSLLTAFQSIFLNVSKTDTSFVAPAVTLSQQNRMKNRDDLYYAVFKPESTARWNGNLKKYKLKGDENELTSIVDQELEPVIDDTTGNIKPGSKSFWSSIVDGSSVKLGGAAEQIRNNGSSHLSRNVYTYTGKTTDLTHSDNQLLPDNDELDPDWFSLSPSLAADADYYRNLVDWAHGKDVLDVDGDENTDEPRGQMGDPMHSQPLLLNYASGTDVDSIVFVSTNDGYLHAIDTDTGKEKFAFVPKELLKNMNKLMANEPTLSRPYGLDGGMTTWIQDDNNNGIIDDGDKAYLYVAMRRGGSQYYALDVSHFNNPKYLWSIQGRTNTLDTDLSTADGDFVELGDTWSRPIKTRVRDGSSVVDVLVFGGGYDPNQDPTVSTSDSDTSSSRSTDGVGRAIFIVNARTGAHMWQTNRTTDFPSMEYSIPSEVRVIDIDFDGLADQLYVGDMGGQIWRLDINNDSTLTDSLAERIDGGRIAELAGIAAQDARRFYYPPDVSIIATDGYQQLAISIGSGWRAHPLDDVVQDRFYSLRSPYVYGKPIDSFGQVEYQTVTHATSDLVDVSDIISPTLPVNSKGWFIDLEGTGEKVLSSSVTADNKVLFTSYLPEVDSVACSAAEGGGAVYALDVMNGSPVLDLNNSGSDTDLTADDRSRLLLHAGIPPPASVLFPESGNASLVIGTEKIDEFNLGELRRRTFWQEKIEENSL</sequence>
<dbReference type="InterPro" id="IPR036465">
    <property type="entry name" value="vWFA_dom_sf"/>
</dbReference>
<evidence type="ECO:0000256" key="8">
    <source>
        <dbReference type="SAM" id="SignalP"/>
    </source>
</evidence>
<keyword evidence="5" id="KW-0106">Calcium</keyword>
<dbReference type="OrthoDB" id="7156875at2"/>
<dbReference type="KEGG" id="gai:IMCC3135_11545"/>
<feature type="domain" description="PilY1 beta-propeller" evidence="9">
    <location>
        <begin position="1391"/>
        <end position="1633"/>
    </location>
</feature>
<keyword evidence="3" id="KW-1029">Fimbrium biogenesis</keyword>
<name>A0A2Z2NMG8_9GAMM</name>
<evidence type="ECO:0000256" key="3">
    <source>
        <dbReference type="ARBA" id="ARBA00022558"/>
    </source>
</evidence>
<evidence type="ECO:0000256" key="7">
    <source>
        <dbReference type="SAM" id="MobiDB-lite"/>
    </source>
</evidence>
<feature type="compositionally biased region" description="Low complexity" evidence="7">
    <location>
        <begin position="484"/>
        <end position="493"/>
    </location>
</feature>
<keyword evidence="11" id="KW-1185">Reference proteome</keyword>
<dbReference type="GO" id="GO:0009289">
    <property type="term" value="C:pilus"/>
    <property type="evidence" value="ECO:0007669"/>
    <property type="project" value="UniProtKB-SubCell"/>
</dbReference>
<keyword evidence="6" id="KW-0281">Fimbrium</keyword>
<dbReference type="GO" id="GO:0046872">
    <property type="term" value="F:metal ion binding"/>
    <property type="evidence" value="ECO:0007669"/>
    <property type="project" value="UniProtKB-KW"/>
</dbReference>
<evidence type="ECO:0000256" key="6">
    <source>
        <dbReference type="ARBA" id="ARBA00023263"/>
    </source>
</evidence>
<dbReference type="SUPFAM" id="SSF50998">
    <property type="entry name" value="Quinoprotein alcohol dehydrogenase-like"/>
    <property type="match status" value="1"/>
</dbReference>
<feature type="signal peptide" evidence="8">
    <location>
        <begin position="1"/>
        <end position="28"/>
    </location>
</feature>
<dbReference type="Proteomes" id="UP000250079">
    <property type="component" value="Chromosome"/>
</dbReference>
<dbReference type="EMBL" id="CP018632">
    <property type="protein sequence ID" value="ASJ72399.1"/>
    <property type="molecule type" value="Genomic_DNA"/>
</dbReference>
<feature type="region of interest" description="Disordered" evidence="7">
    <location>
        <begin position="456"/>
        <end position="519"/>
    </location>
</feature>
<dbReference type="Pfam" id="PF05567">
    <property type="entry name" value="T4P_PilY1"/>
    <property type="match status" value="1"/>
</dbReference>
<evidence type="ECO:0000313" key="10">
    <source>
        <dbReference type="EMBL" id="ASJ72399.1"/>
    </source>
</evidence>
<dbReference type="SUPFAM" id="SSF53300">
    <property type="entry name" value="vWA-like"/>
    <property type="match status" value="1"/>
</dbReference>
<comment type="similarity">
    <text evidence="2">Belongs to the PilY1 family.</text>
</comment>
<gene>
    <name evidence="10" type="ORF">IMCC3135_11545</name>
</gene>
<dbReference type="Gene3D" id="3.40.50.410">
    <property type="entry name" value="von Willebrand factor, type A domain"/>
    <property type="match status" value="2"/>
</dbReference>
<evidence type="ECO:0000256" key="5">
    <source>
        <dbReference type="ARBA" id="ARBA00022837"/>
    </source>
</evidence>
<dbReference type="InterPro" id="IPR008707">
    <property type="entry name" value="B-propeller_PilY1"/>
</dbReference>
<evidence type="ECO:0000256" key="4">
    <source>
        <dbReference type="ARBA" id="ARBA00022723"/>
    </source>
</evidence>
<keyword evidence="8" id="KW-0732">Signal</keyword>
<reference evidence="10 11" key="1">
    <citation type="submission" date="2016-12" db="EMBL/GenBank/DDBJ databases">
        <authorList>
            <person name="Song W.-J."/>
            <person name="Kurnit D.M."/>
        </authorList>
    </citation>
    <scope>NUCLEOTIDE SEQUENCE [LARGE SCALE GENOMIC DNA]</scope>
    <source>
        <strain evidence="10 11">IMCC3135</strain>
    </source>
</reference>
<protein>
    <recommendedName>
        <fullName evidence="9">PilY1 beta-propeller domain-containing protein</fullName>
    </recommendedName>
</protein>
<dbReference type="SMART" id="SM00564">
    <property type="entry name" value="PQQ"/>
    <property type="match status" value="3"/>
</dbReference>
<dbReference type="InterPro" id="IPR018391">
    <property type="entry name" value="PQQ_b-propeller_rpt"/>
</dbReference>
<feature type="chain" id="PRO_5016236179" description="PilY1 beta-propeller domain-containing protein" evidence="8">
    <location>
        <begin position="29"/>
        <end position="1877"/>
    </location>
</feature>
<organism evidence="10 11">
    <name type="scientific">Granulosicoccus antarcticus IMCC3135</name>
    <dbReference type="NCBI Taxonomy" id="1192854"/>
    <lineage>
        <taxon>Bacteria</taxon>
        <taxon>Pseudomonadati</taxon>
        <taxon>Pseudomonadota</taxon>
        <taxon>Gammaproteobacteria</taxon>
        <taxon>Chromatiales</taxon>
        <taxon>Granulosicoccaceae</taxon>
        <taxon>Granulosicoccus</taxon>
    </lineage>
</organism>
<evidence type="ECO:0000256" key="1">
    <source>
        <dbReference type="ARBA" id="ARBA00004561"/>
    </source>
</evidence>
<evidence type="ECO:0000313" key="11">
    <source>
        <dbReference type="Proteomes" id="UP000250079"/>
    </source>
</evidence>
<feature type="compositionally biased region" description="Low complexity" evidence="7">
    <location>
        <begin position="1551"/>
        <end position="1563"/>
    </location>
</feature>
<comment type="subcellular location">
    <subcellularLocation>
        <location evidence="1">Fimbrium</location>
    </subcellularLocation>
</comment>
<evidence type="ECO:0000259" key="9">
    <source>
        <dbReference type="Pfam" id="PF05567"/>
    </source>
</evidence>
<accession>A0A2Z2NMG8</accession>
<proteinExistence type="inferred from homology"/>